<dbReference type="InterPro" id="IPR016064">
    <property type="entry name" value="NAD/diacylglycerol_kinase_sf"/>
</dbReference>
<dbReference type="GO" id="GO:0006741">
    <property type="term" value="P:NADP+ biosynthetic process"/>
    <property type="evidence" value="ECO:0007669"/>
    <property type="project" value="InterPro"/>
</dbReference>
<accession>A0A147JWS4</accession>
<evidence type="ECO:0000313" key="1">
    <source>
        <dbReference type="EMBL" id="KUO40945.1"/>
    </source>
</evidence>
<dbReference type="InterPro" id="IPR039065">
    <property type="entry name" value="AcoX-like"/>
</dbReference>
<dbReference type="InterPro" id="IPR002504">
    <property type="entry name" value="NADK"/>
</dbReference>
<reference evidence="1 2" key="1">
    <citation type="journal article" date="2016" name="Nat. Microbiol.">
        <title>Genomic inference of the metabolism of cosmopolitan subsurface Archaea, Hadesarchaea.</title>
        <authorList>
            <person name="Baker B.J."/>
            <person name="Saw J.H."/>
            <person name="Lind A.E."/>
            <person name="Lazar C.S."/>
            <person name="Hinrichs K.-U."/>
            <person name="Teske A.P."/>
            <person name="Ettema T.J."/>
        </authorList>
    </citation>
    <scope>NUCLEOTIDE SEQUENCE [LARGE SCALE GENOMIC DNA]</scope>
</reference>
<proteinExistence type="predicted"/>
<dbReference type="AlphaFoldDB" id="A0A147JWS4"/>
<dbReference type="Pfam" id="PF01513">
    <property type="entry name" value="NAD_kinase"/>
    <property type="match status" value="1"/>
</dbReference>
<dbReference type="PANTHER" id="PTHR40697">
    <property type="entry name" value="ACETOIN CATABOLISM PROTEIN X"/>
    <property type="match status" value="1"/>
</dbReference>
<evidence type="ECO:0008006" key="3">
    <source>
        <dbReference type="Google" id="ProtNLM"/>
    </source>
</evidence>
<sequence>MTLKKIGLIVNPIAGMGGRVGLKGTDGPEVLAKAIELGAEPVAPLRAIGFLQSLKRNCPDVLVVSYPAEMGAEEAAKVGFEPKVIGRITSGHTTSADTKRAAKEMASEGVDLIVFAGGDGTASDILEAIGTRLPVLGIPTGVKMHSAVFANTPETAAEVAARFLRGELPLREAEVMDIDEAAFREGRLVAKLKGYLLVPYEPLMVQATKEGSSGHEIADQKAIARWVVELMEKGRIYILGPGSTTRAVAEELGIYNSTLLGVDLIEDYRLLAKDVNEEQMLKLIGDKPATIIVSPIGKQGFIFGRGNLQLSPRLIRRVGRDNVWVVATPAKLAMTPTLKVDTGDVDLDKEFRGFIRVLTGYRQTKMVRVI</sequence>
<dbReference type="PANTHER" id="PTHR40697:SF2">
    <property type="entry name" value="ATP-NAD KINASE-RELATED"/>
    <property type="match status" value="1"/>
</dbReference>
<comment type="caution">
    <text evidence="1">The sequence shown here is derived from an EMBL/GenBank/DDBJ whole genome shotgun (WGS) entry which is preliminary data.</text>
</comment>
<gene>
    <name evidence="1" type="ORF">APZ16_01130</name>
</gene>
<dbReference type="SUPFAM" id="SSF111331">
    <property type="entry name" value="NAD kinase/diacylglycerol kinase-like"/>
    <property type="match status" value="1"/>
</dbReference>
<dbReference type="InterPro" id="IPR011386">
    <property type="entry name" value="Put_ATP-NAD_kin"/>
</dbReference>
<dbReference type="Pfam" id="PF20143">
    <property type="entry name" value="NAD_kinase_C"/>
    <property type="match status" value="1"/>
</dbReference>
<evidence type="ECO:0000313" key="2">
    <source>
        <dbReference type="Proteomes" id="UP000074294"/>
    </source>
</evidence>
<protein>
    <recommendedName>
        <fullName evidence="3">ATP-NAD kinase</fullName>
    </recommendedName>
</protein>
<dbReference type="Gene3D" id="3.40.50.10330">
    <property type="entry name" value="Probable inorganic polyphosphate/atp-NAD kinase, domain 1"/>
    <property type="match status" value="1"/>
</dbReference>
<dbReference type="GO" id="GO:0003951">
    <property type="term" value="F:NAD+ kinase activity"/>
    <property type="evidence" value="ECO:0007669"/>
    <property type="project" value="InterPro"/>
</dbReference>
<dbReference type="STRING" id="1776334.APZ16_01130"/>
<dbReference type="Proteomes" id="UP000074294">
    <property type="component" value="Unassembled WGS sequence"/>
</dbReference>
<organism evidence="1 2">
    <name type="scientific">Hadarchaeum yellowstonense</name>
    <dbReference type="NCBI Taxonomy" id="1776334"/>
    <lineage>
        <taxon>Archaea</taxon>
        <taxon>Methanobacteriati</taxon>
        <taxon>Candidatus Hadarchaeota</taxon>
        <taxon>Candidatus Hadarchaeia</taxon>
        <taxon>Candidatus Hadarchaeales</taxon>
        <taxon>Candidatus Hadarchaeaceae</taxon>
        <taxon>Candidatus Hadarchaeum</taxon>
    </lineage>
</organism>
<dbReference type="PIRSF" id="PIRSF016907">
    <property type="entry name" value="Kin_ATP-NAD"/>
    <property type="match status" value="1"/>
</dbReference>
<dbReference type="InterPro" id="IPR017438">
    <property type="entry name" value="ATP-NAD_kinase_N"/>
</dbReference>
<name>A0A147JWS4_HADYE</name>
<dbReference type="EMBL" id="LQMQ01000031">
    <property type="protein sequence ID" value="KUO40945.1"/>
    <property type="molecule type" value="Genomic_DNA"/>
</dbReference>